<dbReference type="CDD" id="cd13144">
    <property type="entry name" value="MATE_like_4"/>
    <property type="match status" value="1"/>
</dbReference>
<evidence type="ECO:0000256" key="1">
    <source>
        <dbReference type="ARBA" id="ARBA00003408"/>
    </source>
</evidence>
<comment type="subcellular location">
    <subcellularLocation>
        <location evidence="2">Cell membrane</location>
        <topology evidence="2">Multi-pass membrane protein</topology>
    </subcellularLocation>
</comment>
<comment type="similarity">
    <text evidence="3">Belongs to the multi antimicrobial extrusion (MATE) (TC 2.A.66.1) family.</text>
</comment>
<keyword evidence="8 13" id="KW-0812">Transmembrane</keyword>
<name>A0A5D8QID7_9THEO</name>
<evidence type="ECO:0000256" key="3">
    <source>
        <dbReference type="ARBA" id="ARBA00010199"/>
    </source>
</evidence>
<keyword evidence="7" id="KW-1003">Cell membrane</keyword>
<feature type="transmembrane region" description="Helical" evidence="13">
    <location>
        <begin position="21"/>
        <end position="42"/>
    </location>
</feature>
<keyword evidence="9 13" id="KW-1133">Transmembrane helix</keyword>
<dbReference type="PANTHER" id="PTHR43298:SF2">
    <property type="entry name" value="FMN_FAD EXPORTER YEEO-RELATED"/>
    <property type="match status" value="1"/>
</dbReference>
<evidence type="ECO:0000313" key="14">
    <source>
        <dbReference type="EMBL" id="TZE83626.1"/>
    </source>
</evidence>
<dbReference type="Proteomes" id="UP000322976">
    <property type="component" value="Unassembled WGS sequence"/>
</dbReference>
<feature type="transmembrane region" description="Helical" evidence="13">
    <location>
        <begin position="62"/>
        <end position="83"/>
    </location>
</feature>
<evidence type="ECO:0000256" key="8">
    <source>
        <dbReference type="ARBA" id="ARBA00022692"/>
    </source>
</evidence>
<evidence type="ECO:0000256" key="10">
    <source>
        <dbReference type="ARBA" id="ARBA00023065"/>
    </source>
</evidence>
<feature type="transmembrane region" description="Helical" evidence="13">
    <location>
        <begin position="267"/>
        <end position="287"/>
    </location>
</feature>
<feature type="transmembrane region" description="Helical" evidence="13">
    <location>
        <begin position="141"/>
        <end position="158"/>
    </location>
</feature>
<feature type="transmembrane region" description="Helical" evidence="13">
    <location>
        <begin position="179"/>
        <end position="196"/>
    </location>
</feature>
<feature type="transmembrane region" description="Helical" evidence="13">
    <location>
        <begin position="293"/>
        <end position="314"/>
    </location>
</feature>
<evidence type="ECO:0000313" key="15">
    <source>
        <dbReference type="Proteomes" id="UP000322976"/>
    </source>
</evidence>
<keyword evidence="11 13" id="KW-0472">Membrane</keyword>
<dbReference type="GO" id="GO:0015297">
    <property type="term" value="F:antiporter activity"/>
    <property type="evidence" value="ECO:0007669"/>
    <property type="project" value="UniProtKB-KW"/>
</dbReference>
<keyword evidence="10" id="KW-0406">Ion transport</keyword>
<dbReference type="EMBL" id="VTPS01000001">
    <property type="protein sequence ID" value="TZE83626.1"/>
    <property type="molecule type" value="Genomic_DNA"/>
</dbReference>
<dbReference type="InterPro" id="IPR048279">
    <property type="entry name" value="MdtK-like"/>
</dbReference>
<dbReference type="InterPro" id="IPR050222">
    <property type="entry name" value="MATE_MdtK"/>
</dbReference>
<evidence type="ECO:0000256" key="4">
    <source>
        <dbReference type="ARBA" id="ARBA00020268"/>
    </source>
</evidence>
<keyword evidence="5" id="KW-0813">Transport</keyword>
<evidence type="ECO:0000256" key="11">
    <source>
        <dbReference type="ARBA" id="ARBA00023136"/>
    </source>
</evidence>
<keyword evidence="6" id="KW-0050">Antiport</keyword>
<dbReference type="GO" id="GO:0006811">
    <property type="term" value="P:monoatomic ion transport"/>
    <property type="evidence" value="ECO:0007669"/>
    <property type="project" value="UniProtKB-KW"/>
</dbReference>
<feature type="transmembrane region" description="Helical" evidence="13">
    <location>
        <begin position="326"/>
        <end position="345"/>
    </location>
</feature>
<accession>A0A5D8QID7</accession>
<comment type="function">
    <text evidence="1">Multidrug efflux pump.</text>
</comment>
<dbReference type="PANTHER" id="PTHR43298">
    <property type="entry name" value="MULTIDRUG RESISTANCE PROTEIN NORM-RELATED"/>
    <property type="match status" value="1"/>
</dbReference>
<reference evidence="14 15" key="1">
    <citation type="submission" date="2019-08" db="EMBL/GenBank/DDBJ databases">
        <title>Calorimonas adulescens gen. nov., sp. nov., an anaerobic thermophilic bacterium from Sakhalin hot spring.</title>
        <authorList>
            <person name="Khomyakova M.A."/>
            <person name="Merkel A.Y."/>
            <person name="Novikov A."/>
            <person name="Bonch-Osmolovskaya E.A."/>
            <person name="Slobodkin A.I."/>
        </authorList>
    </citation>
    <scope>NUCLEOTIDE SEQUENCE [LARGE SCALE GENOMIC DNA]</scope>
    <source>
        <strain evidence="14 15">A05MB</strain>
    </source>
</reference>
<dbReference type="NCBIfam" id="TIGR00797">
    <property type="entry name" value="matE"/>
    <property type="match status" value="1"/>
</dbReference>
<dbReference type="AlphaFoldDB" id="A0A5D8QID7"/>
<evidence type="ECO:0000256" key="5">
    <source>
        <dbReference type="ARBA" id="ARBA00022448"/>
    </source>
</evidence>
<dbReference type="Pfam" id="PF01554">
    <property type="entry name" value="MatE"/>
    <property type="match status" value="2"/>
</dbReference>
<dbReference type="RefSeq" id="WP_149544245.1">
    <property type="nucleotide sequence ID" value="NZ_VTPS01000001.1"/>
</dbReference>
<protein>
    <recommendedName>
        <fullName evidence="4">Probable multidrug resistance protein NorM</fullName>
    </recommendedName>
    <alternativeName>
        <fullName evidence="12">Multidrug-efflux transporter</fullName>
    </alternativeName>
</protein>
<dbReference type="GO" id="GO:0042910">
    <property type="term" value="F:xenobiotic transmembrane transporter activity"/>
    <property type="evidence" value="ECO:0007669"/>
    <property type="project" value="InterPro"/>
</dbReference>
<keyword evidence="15" id="KW-1185">Reference proteome</keyword>
<dbReference type="InterPro" id="IPR002528">
    <property type="entry name" value="MATE_fam"/>
</dbReference>
<evidence type="ECO:0000256" key="13">
    <source>
        <dbReference type="SAM" id="Phobius"/>
    </source>
</evidence>
<dbReference type="PIRSF" id="PIRSF006603">
    <property type="entry name" value="DinF"/>
    <property type="match status" value="1"/>
</dbReference>
<evidence type="ECO:0000256" key="12">
    <source>
        <dbReference type="ARBA" id="ARBA00031636"/>
    </source>
</evidence>
<feature type="transmembrane region" description="Helical" evidence="13">
    <location>
        <begin position="202"/>
        <end position="224"/>
    </location>
</feature>
<feature type="transmembrane region" description="Helical" evidence="13">
    <location>
        <begin position="394"/>
        <end position="413"/>
    </location>
</feature>
<comment type="caution">
    <text evidence="14">The sequence shown here is derived from an EMBL/GenBank/DDBJ whole genome shotgun (WGS) entry which is preliminary data.</text>
</comment>
<dbReference type="GO" id="GO:0005886">
    <property type="term" value="C:plasma membrane"/>
    <property type="evidence" value="ECO:0007669"/>
    <property type="project" value="UniProtKB-SubCell"/>
</dbReference>
<feature type="transmembrane region" description="Helical" evidence="13">
    <location>
        <begin position="103"/>
        <end position="121"/>
    </location>
</feature>
<feature type="transmembrane region" description="Helical" evidence="13">
    <location>
        <begin position="365"/>
        <end position="387"/>
    </location>
</feature>
<evidence type="ECO:0000256" key="9">
    <source>
        <dbReference type="ARBA" id="ARBA00022989"/>
    </source>
</evidence>
<sequence>MENVLERQDENKMGIMPVNKLLITMSVPMIISMLVQALYNIVDSIFVAQINENALTAVSLAFPVQSFMIAIVNGTGVGINALLSKSLGERNTEKASKAANNGIFLGLLSCIVFIVFGFFGVQPFFKSQTGISEIIKYGREYLGICTGFSFALIGQLTFERLLQSTGKTIYTMVTQSSGAIVNIILDPILIFGYFGFPKMGVTGAAVATVIGQTTAMMLAIYFNISKNHEIILSFRDFRPDGEVIKEIYYVGIPSIIMMTIGSLMNYSINKILMGFTATATAVFGVYFKLQSFVFMPVFGLNNGMVPIISYNFGAKKKERITETIKLSVLYAVCIMLIGLTVFQLFPDKLLLLFNASDDMLTIGVPALRTISFSFLFAGYCIVIMSVFQALGNGMMSLIVSIIRQLIVLLPAAYLLSRTGSLNAVWWAFPIAEVSALIFCSIFIKYIYDHKIKTLGE</sequence>
<proteinExistence type="inferred from homology"/>
<organism evidence="14 15">
    <name type="scientific">Calorimonas adulescens</name>
    <dbReference type="NCBI Taxonomy" id="2606906"/>
    <lineage>
        <taxon>Bacteria</taxon>
        <taxon>Bacillati</taxon>
        <taxon>Bacillota</taxon>
        <taxon>Clostridia</taxon>
        <taxon>Thermoanaerobacterales</taxon>
        <taxon>Thermoanaerobacteraceae</taxon>
        <taxon>Calorimonas</taxon>
    </lineage>
</organism>
<evidence type="ECO:0000256" key="2">
    <source>
        <dbReference type="ARBA" id="ARBA00004651"/>
    </source>
</evidence>
<gene>
    <name evidence="14" type="ORF">FWJ32_01745</name>
</gene>
<evidence type="ECO:0000256" key="6">
    <source>
        <dbReference type="ARBA" id="ARBA00022449"/>
    </source>
</evidence>
<feature type="transmembrane region" description="Helical" evidence="13">
    <location>
        <begin position="425"/>
        <end position="447"/>
    </location>
</feature>
<evidence type="ECO:0000256" key="7">
    <source>
        <dbReference type="ARBA" id="ARBA00022475"/>
    </source>
</evidence>